<feature type="transmembrane region" description="Helical" evidence="8">
    <location>
        <begin position="35"/>
        <end position="59"/>
    </location>
</feature>
<dbReference type="PANTHER" id="PTHR42643">
    <property type="entry name" value="IONOTROPIC RECEPTOR 20A-RELATED"/>
    <property type="match status" value="1"/>
</dbReference>
<dbReference type="AlphaFoldDB" id="A0A9P0F5G8"/>
<evidence type="ECO:0000313" key="10">
    <source>
        <dbReference type="Proteomes" id="UP001152759"/>
    </source>
</evidence>
<organism evidence="9 10">
    <name type="scientific">Bemisia tabaci</name>
    <name type="common">Sweetpotato whitefly</name>
    <name type="synonym">Aleurodes tabaci</name>
    <dbReference type="NCBI Taxonomy" id="7038"/>
    <lineage>
        <taxon>Eukaryota</taxon>
        <taxon>Metazoa</taxon>
        <taxon>Ecdysozoa</taxon>
        <taxon>Arthropoda</taxon>
        <taxon>Hexapoda</taxon>
        <taxon>Insecta</taxon>
        <taxon>Pterygota</taxon>
        <taxon>Neoptera</taxon>
        <taxon>Paraneoptera</taxon>
        <taxon>Hemiptera</taxon>
        <taxon>Sternorrhyncha</taxon>
        <taxon>Aleyrodoidea</taxon>
        <taxon>Aleyrodidae</taxon>
        <taxon>Aleyrodinae</taxon>
        <taxon>Bemisia</taxon>
    </lineage>
</organism>
<dbReference type="EMBL" id="OU963865">
    <property type="protein sequence ID" value="CAH0388891.1"/>
    <property type="molecule type" value="Genomic_DNA"/>
</dbReference>
<evidence type="ECO:0000256" key="2">
    <source>
        <dbReference type="ARBA" id="ARBA00022475"/>
    </source>
</evidence>
<dbReference type="GO" id="GO:0005886">
    <property type="term" value="C:plasma membrane"/>
    <property type="evidence" value="ECO:0007669"/>
    <property type="project" value="UniProtKB-SubCell"/>
</dbReference>
<accession>A0A9P0F5G8</accession>
<name>A0A9P0F5G8_BEMTA</name>
<keyword evidence="6" id="KW-0675">Receptor</keyword>
<evidence type="ECO:0000256" key="4">
    <source>
        <dbReference type="ARBA" id="ARBA00022989"/>
    </source>
</evidence>
<evidence type="ECO:0000256" key="6">
    <source>
        <dbReference type="ARBA" id="ARBA00023170"/>
    </source>
</evidence>
<keyword evidence="3 8" id="KW-0812">Transmembrane</keyword>
<feature type="transmembrane region" description="Helical" evidence="8">
    <location>
        <begin position="256"/>
        <end position="278"/>
    </location>
</feature>
<evidence type="ECO:0000256" key="7">
    <source>
        <dbReference type="ARBA" id="ARBA00023180"/>
    </source>
</evidence>
<protein>
    <submittedName>
        <fullName evidence="9">Uncharacterized protein</fullName>
    </submittedName>
</protein>
<keyword evidence="10" id="KW-1185">Reference proteome</keyword>
<keyword evidence="5 8" id="KW-0472">Membrane</keyword>
<evidence type="ECO:0000256" key="1">
    <source>
        <dbReference type="ARBA" id="ARBA00004651"/>
    </source>
</evidence>
<keyword evidence="2" id="KW-1003">Cell membrane</keyword>
<evidence type="ECO:0000256" key="5">
    <source>
        <dbReference type="ARBA" id="ARBA00023136"/>
    </source>
</evidence>
<evidence type="ECO:0000256" key="8">
    <source>
        <dbReference type="SAM" id="Phobius"/>
    </source>
</evidence>
<reference evidence="9" key="1">
    <citation type="submission" date="2021-12" db="EMBL/GenBank/DDBJ databases">
        <authorList>
            <person name="King R."/>
        </authorList>
    </citation>
    <scope>NUCLEOTIDE SEQUENCE</scope>
</reference>
<keyword evidence="4 8" id="KW-1133">Transmembrane helix</keyword>
<evidence type="ECO:0000256" key="3">
    <source>
        <dbReference type="ARBA" id="ARBA00022692"/>
    </source>
</evidence>
<proteinExistence type="predicted"/>
<sequence>MRSSELFPTAMTIYRYILGIAQPRLILIEFMTGKIVFFVVVFSMMIFITLFQSGMFSLLSSMVRYEDIDTLREIEESDLMVQSNNIESEMQFLGDDLEFDWIKMRLTDSYEFKCPRVSCFLNPIGDGPYVAKVTANSNTTIQSKGEIDKILKSHAFLIRMTTLHTELRDLLYFNPATENKYEFHIVRERLMSYPLMYLMIRNAFYNEALNDMLFRVFESGTDNTLYEDYTTGGDFQRFEESENNQARPFTLTDFRLAFVSLVLGWVLSGFCFALELLWRF</sequence>
<evidence type="ECO:0000313" key="9">
    <source>
        <dbReference type="EMBL" id="CAH0388891.1"/>
    </source>
</evidence>
<dbReference type="PANTHER" id="PTHR42643:SF39">
    <property type="entry name" value="IONOTROPIC RECEPTOR 56A-RELATED"/>
    <property type="match status" value="1"/>
</dbReference>
<gene>
    <name evidence="9" type="ORF">BEMITA_LOCUS7776</name>
</gene>
<dbReference type="InterPro" id="IPR052192">
    <property type="entry name" value="Insect_Ionotropic_Sensory_Rcpt"/>
</dbReference>
<keyword evidence="7" id="KW-0325">Glycoprotein</keyword>
<dbReference type="Proteomes" id="UP001152759">
    <property type="component" value="Chromosome 4"/>
</dbReference>
<comment type="subcellular location">
    <subcellularLocation>
        <location evidence="1">Cell membrane</location>
        <topology evidence="1">Multi-pass membrane protein</topology>
    </subcellularLocation>
</comment>